<evidence type="ECO:0000259" key="13">
    <source>
        <dbReference type="PROSITE" id="PS50104"/>
    </source>
</evidence>
<dbReference type="HOGENOM" id="CLU_464955_0_0_1"/>
<evidence type="ECO:0000256" key="4">
    <source>
        <dbReference type="ARBA" id="ARBA00022490"/>
    </source>
</evidence>
<dbReference type="Proteomes" id="UP000009183">
    <property type="component" value="Chromosome 18"/>
</dbReference>
<keyword evidence="5" id="KW-0433">Leucine-rich repeat</keyword>
<keyword evidence="10" id="KW-0539">Nucleus</keyword>
<sequence>MASSTQKPSSSSTSVRKYEFEVFLSFRSEDTRNNFTDHLFVNLDGMGIKTFRDDQLERGEEIKSELLKTIEESRISIVVFSKNYAHSKWCLDELAKIMECREEMEQIVFPVFYHVDPCDVQKQTGSFGEAFSIHERNVDVKKVQRWRDSLTEASNLSGFHVNDGNLKSLPNSICGLKSLEGLSLNGCSNLEAFSEITEDMEQLERLFLRETGISELPSSIEHMRGLKSLELINCENLVALPNSIGNLTCLTSLHVRNCPKLHNLPDNLRSLQCCLTMLDLGGCNLMEEEIPNDLWCLSSLEFLNVSENHMRCIPAGITQLCKLGTLLMNHCPMLEVIGELPSSIIFMRRLNIIIPGSSGIPEWVSHQRMGCEVSVELPMNWYEDNNLLLGFVLFFHHVPLDDDECVRTSGFIPECKLAISHGDQTERLDNISFYHRCKTYSISGLSYSSRRYDSGSTSDPALWVTYFPQIRIPSKYRSRKWNNFKAHFDNPVGNASFTCGENASFKVKSFSKASRVSLTSSKVAHGSMTNYWFWNWKGGRDVVLNQNENAIKDSLFGFIEETVIDRDGDEVIDGRQYSAGPSKRAHD</sequence>
<dbReference type="EC" id="3.2.2.6" evidence="3"/>
<dbReference type="EMBL" id="FN596744">
    <property type="protein sequence ID" value="CCB61664.1"/>
    <property type="molecule type" value="Genomic_DNA"/>
</dbReference>
<dbReference type="FunFam" id="3.40.50.10140:FF:000007">
    <property type="entry name" value="Disease resistance protein (TIR-NBS-LRR class)"/>
    <property type="match status" value="1"/>
</dbReference>
<comment type="catalytic activity">
    <reaction evidence="11">
        <text>NAD(+) + H2O = ADP-D-ribose + nicotinamide + H(+)</text>
        <dbReference type="Rhea" id="RHEA:16301"/>
        <dbReference type="ChEBI" id="CHEBI:15377"/>
        <dbReference type="ChEBI" id="CHEBI:15378"/>
        <dbReference type="ChEBI" id="CHEBI:17154"/>
        <dbReference type="ChEBI" id="CHEBI:57540"/>
        <dbReference type="ChEBI" id="CHEBI:57967"/>
        <dbReference type="EC" id="3.2.2.6"/>
    </reaction>
    <physiologicalReaction direction="left-to-right" evidence="11">
        <dbReference type="Rhea" id="RHEA:16302"/>
    </physiologicalReaction>
</comment>
<dbReference type="STRING" id="29760.F6I484"/>
<dbReference type="SMART" id="SM00255">
    <property type="entry name" value="TIR"/>
    <property type="match status" value="1"/>
</dbReference>
<dbReference type="SUPFAM" id="SSF52200">
    <property type="entry name" value="Toll/Interleukin receptor TIR domain"/>
    <property type="match status" value="1"/>
</dbReference>
<dbReference type="InParanoid" id="F6I484"/>
<dbReference type="Pfam" id="PF01582">
    <property type="entry name" value="TIR"/>
    <property type="match status" value="1"/>
</dbReference>
<accession>F6I484</accession>
<dbReference type="InterPro" id="IPR032675">
    <property type="entry name" value="LRR_dom_sf"/>
</dbReference>
<dbReference type="Pfam" id="PF20160">
    <property type="entry name" value="C-JID"/>
    <property type="match status" value="1"/>
</dbReference>
<dbReference type="GO" id="GO:0043068">
    <property type="term" value="P:positive regulation of programmed cell death"/>
    <property type="evidence" value="ECO:0007669"/>
    <property type="project" value="UniProtKB-ARBA"/>
</dbReference>
<keyword evidence="6" id="KW-0677">Repeat</keyword>
<reference evidence="15" key="1">
    <citation type="journal article" date="2007" name="Nature">
        <title>The grapevine genome sequence suggests ancestral hexaploidization in major angiosperm phyla.</title>
        <authorList>
            <consortium name="The French-Italian Public Consortium for Grapevine Genome Characterization."/>
            <person name="Jaillon O."/>
            <person name="Aury J.-M."/>
            <person name="Noel B."/>
            <person name="Policriti A."/>
            <person name="Clepet C."/>
            <person name="Casagrande A."/>
            <person name="Choisne N."/>
            <person name="Aubourg S."/>
            <person name="Vitulo N."/>
            <person name="Jubin C."/>
            <person name="Vezzi A."/>
            <person name="Legeai F."/>
            <person name="Hugueney P."/>
            <person name="Dasilva C."/>
            <person name="Horner D."/>
            <person name="Mica E."/>
            <person name="Jublot D."/>
            <person name="Poulain J."/>
            <person name="Bruyere C."/>
            <person name="Billault A."/>
            <person name="Segurens B."/>
            <person name="Gouyvenoux M."/>
            <person name="Ugarte E."/>
            <person name="Cattonaro F."/>
            <person name="Anthouard V."/>
            <person name="Vico V."/>
            <person name="Del Fabbro C."/>
            <person name="Alaux M."/>
            <person name="Di Gaspero G."/>
            <person name="Dumas V."/>
            <person name="Felice N."/>
            <person name="Paillard S."/>
            <person name="Juman I."/>
            <person name="Moroldo M."/>
            <person name="Scalabrin S."/>
            <person name="Canaguier A."/>
            <person name="Le Clainche I."/>
            <person name="Malacrida G."/>
            <person name="Durand E."/>
            <person name="Pesole G."/>
            <person name="Laucou V."/>
            <person name="Chatelet P."/>
            <person name="Merdinoglu D."/>
            <person name="Delledonne M."/>
            <person name="Pezzotti M."/>
            <person name="Lecharny A."/>
            <person name="Scarpelli C."/>
            <person name="Artiguenave F."/>
            <person name="Pe M.E."/>
            <person name="Valle G."/>
            <person name="Morgante M."/>
            <person name="Caboche M."/>
            <person name="Adam-Blondon A.-F."/>
            <person name="Weissenbach J."/>
            <person name="Quetier F."/>
            <person name="Wincker P."/>
        </authorList>
    </citation>
    <scope>NUCLEOTIDE SEQUENCE [LARGE SCALE GENOMIC DNA]</scope>
    <source>
        <strain evidence="15">cv. Pinot noir / PN40024</strain>
    </source>
</reference>
<keyword evidence="9" id="KW-0520">NAD</keyword>
<dbReference type="Gene3D" id="3.80.10.10">
    <property type="entry name" value="Ribonuclease Inhibitor"/>
    <property type="match status" value="1"/>
</dbReference>
<evidence type="ECO:0000256" key="1">
    <source>
        <dbReference type="ARBA" id="ARBA00004123"/>
    </source>
</evidence>
<dbReference type="PaxDb" id="29760-VIT_18s0041g01440.t01"/>
<evidence type="ECO:0000256" key="8">
    <source>
        <dbReference type="ARBA" id="ARBA00022821"/>
    </source>
</evidence>
<dbReference type="SMART" id="SM00369">
    <property type="entry name" value="LRR_TYP"/>
    <property type="match status" value="2"/>
</dbReference>
<dbReference type="PANTHER" id="PTHR32009">
    <property type="entry name" value="TMV RESISTANCE PROTEIN N-LIKE"/>
    <property type="match status" value="1"/>
</dbReference>
<dbReference type="InterPro" id="IPR045344">
    <property type="entry name" value="C-JID"/>
</dbReference>
<keyword evidence="4" id="KW-0963">Cytoplasm</keyword>
<dbReference type="GO" id="GO:0050832">
    <property type="term" value="P:defense response to fungus"/>
    <property type="evidence" value="ECO:0007669"/>
    <property type="project" value="UniProtKB-ARBA"/>
</dbReference>
<evidence type="ECO:0000256" key="9">
    <source>
        <dbReference type="ARBA" id="ARBA00023027"/>
    </source>
</evidence>
<dbReference type="GO" id="GO:0061809">
    <property type="term" value="F:NAD+ nucleosidase activity, cyclic ADP-ribose generating"/>
    <property type="evidence" value="ECO:0007669"/>
    <property type="project" value="UniProtKB-EC"/>
</dbReference>
<comment type="similarity">
    <text evidence="12">Belongs to the disease resistance TIR-NB-LRR family.</text>
</comment>
<dbReference type="InterPro" id="IPR000157">
    <property type="entry name" value="TIR_dom"/>
</dbReference>
<proteinExistence type="inferred from homology"/>
<evidence type="ECO:0000256" key="5">
    <source>
        <dbReference type="ARBA" id="ARBA00022614"/>
    </source>
</evidence>
<name>F6I484_VITVI</name>
<dbReference type="InterPro" id="IPR003591">
    <property type="entry name" value="Leu-rich_rpt_typical-subtyp"/>
</dbReference>
<evidence type="ECO:0000313" key="15">
    <source>
        <dbReference type="Proteomes" id="UP000009183"/>
    </source>
</evidence>
<keyword evidence="15" id="KW-1185">Reference proteome</keyword>
<gene>
    <name evidence="14" type="ordered locus">VIT_18s0041g01440</name>
</gene>
<evidence type="ECO:0000256" key="10">
    <source>
        <dbReference type="ARBA" id="ARBA00023242"/>
    </source>
</evidence>
<feature type="domain" description="TIR" evidence="13">
    <location>
        <begin position="18"/>
        <end position="154"/>
    </location>
</feature>
<dbReference type="SUPFAM" id="SSF52058">
    <property type="entry name" value="L domain-like"/>
    <property type="match status" value="1"/>
</dbReference>
<dbReference type="GO" id="GO:0005634">
    <property type="term" value="C:nucleus"/>
    <property type="evidence" value="ECO:0000318"/>
    <property type="project" value="GO_Central"/>
</dbReference>
<evidence type="ECO:0000256" key="12">
    <source>
        <dbReference type="ARBA" id="ARBA00061488"/>
    </source>
</evidence>
<dbReference type="InterPro" id="IPR058546">
    <property type="entry name" value="RPS4B/Roq1-like_LRR"/>
</dbReference>
<evidence type="ECO:0000313" key="14">
    <source>
        <dbReference type="EMBL" id="CCB61664.1"/>
    </source>
</evidence>
<dbReference type="Gene3D" id="3.40.50.10140">
    <property type="entry name" value="Toll/interleukin-1 receptor homology (TIR) domain"/>
    <property type="match status" value="1"/>
</dbReference>
<dbReference type="GO" id="GO:0007165">
    <property type="term" value="P:signal transduction"/>
    <property type="evidence" value="ECO:0000318"/>
    <property type="project" value="GO_Central"/>
</dbReference>
<dbReference type="AlphaFoldDB" id="F6I484"/>
<evidence type="ECO:0000256" key="2">
    <source>
        <dbReference type="ARBA" id="ARBA00004496"/>
    </source>
</evidence>
<dbReference type="InterPro" id="IPR035897">
    <property type="entry name" value="Toll_tir_struct_dom_sf"/>
</dbReference>
<comment type="subcellular location">
    <subcellularLocation>
        <location evidence="2">Cytoplasm</location>
    </subcellularLocation>
    <subcellularLocation>
        <location evidence="1">Nucleus</location>
    </subcellularLocation>
</comment>
<dbReference type="eggNOG" id="ENOG502R1RM">
    <property type="taxonomic scope" value="Eukaryota"/>
</dbReference>
<organism evidence="14 15">
    <name type="scientific">Vitis vinifera</name>
    <name type="common">Grape</name>
    <dbReference type="NCBI Taxonomy" id="29760"/>
    <lineage>
        <taxon>Eukaryota</taxon>
        <taxon>Viridiplantae</taxon>
        <taxon>Streptophyta</taxon>
        <taxon>Embryophyta</taxon>
        <taxon>Tracheophyta</taxon>
        <taxon>Spermatophyta</taxon>
        <taxon>Magnoliopsida</taxon>
        <taxon>eudicotyledons</taxon>
        <taxon>Gunneridae</taxon>
        <taxon>Pentapetalae</taxon>
        <taxon>rosids</taxon>
        <taxon>Vitales</taxon>
        <taxon>Vitaceae</taxon>
        <taxon>Viteae</taxon>
        <taxon>Vitis</taxon>
    </lineage>
</organism>
<dbReference type="Pfam" id="PF23286">
    <property type="entry name" value="LRR_13"/>
    <property type="match status" value="1"/>
</dbReference>
<dbReference type="PANTHER" id="PTHR32009:SF39">
    <property type="entry name" value="TIR DOMAIN-CONTAINING PROTEIN"/>
    <property type="match status" value="1"/>
</dbReference>
<keyword evidence="7" id="KW-0378">Hydrolase</keyword>
<evidence type="ECO:0000256" key="11">
    <source>
        <dbReference type="ARBA" id="ARBA00047304"/>
    </source>
</evidence>
<evidence type="ECO:0000256" key="3">
    <source>
        <dbReference type="ARBA" id="ARBA00011982"/>
    </source>
</evidence>
<dbReference type="GO" id="GO:0005737">
    <property type="term" value="C:cytoplasm"/>
    <property type="evidence" value="ECO:0007669"/>
    <property type="project" value="UniProtKB-SubCell"/>
</dbReference>
<evidence type="ECO:0000256" key="6">
    <source>
        <dbReference type="ARBA" id="ARBA00022737"/>
    </source>
</evidence>
<dbReference type="PROSITE" id="PS50104">
    <property type="entry name" value="TIR"/>
    <property type="match status" value="1"/>
</dbReference>
<keyword evidence="8" id="KW-0611">Plant defense</keyword>
<evidence type="ECO:0000256" key="7">
    <source>
        <dbReference type="ARBA" id="ARBA00022801"/>
    </source>
</evidence>
<protein>
    <recommendedName>
        <fullName evidence="3">ADP-ribosyl cyclase/cyclic ADP-ribose hydrolase</fullName>
        <ecNumber evidence="3">3.2.2.6</ecNumber>
    </recommendedName>
</protein>